<keyword evidence="2" id="KW-0963">Cytoplasm</keyword>
<evidence type="ECO:0000313" key="10">
    <source>
        <dbReference type="RefSeq" id="XP_013782113.1"/>
    </source>
</evidence>
<feature type="compositionally biased region" description="Polar residues" evidence="7">
    <location>
        <begin position="159"/>
        <end position="168"/>
    </location>
</feature>
<accession>A0ABM1BHJ0</accession>
<feature type="region of interest" description="Disordered" evidence="7">
    <location>
        <begin position="159"/>
        <end position="187"/>
    </location>
</feature>
<keyword evidence="5" id="KW-0175">Coiled coil</keyword>
<dbReference type="InterPro" id="IPR000938">
    <property type="entry name" value="CAP-Gly_domain"/>
</dbReference>
<feature type="domain" description="CAP-Gly" evidence="8">
    <location>
        <begin position="214"/>
        <end position="256"/>
    </location>
</feature>
<dbReference type="Gene3D" id="2.30.30.190">
    <property type="entry name" value="CAP Gly-rich-like domain"/>
    <property type="match status" value="2"/>
</dbReference>
<dbReference type="Proteomes" id="UP000694941">
    <property type="component" value="Unplaced"/>
</dbReference>
<feature type="compositionally biased region" description="Polar residues" evidence="7">
    <location>
        <begin position="266"/>
        <end position="280"/>
    </location>
</feature>
<protein>
    <submittedName>
        <fullName evidence="10">CAP-Gly domain-containing linker protein 1-like isoform X1</fullName>
    </submittedName>
</protein>
<feature type="domain" description="CAP-Gly" evidence="8">
    <location>
        <begin position="75"/>
        <end position="117"/>
    </location>
</feature>
<keyword evidence="6" id="KW-0206">Cytoskeleton</keyword>
<keyword evidence="9" id="KW-1185">Reference proteome</keyword>
<evidence type="ECO:0000256" key="1">
    <source>
        <dbReference type="ARBA" id="ARBA00004245"/>
    </source>
</evidence>
<evidence type="ECO:0000256" key="6">
    <source>
        <dbReference type="ARBA" id="ARBA00023212"/>
    </source>
</evidence>
<sequence>MNQKTSGSKVPSKIAKPTSRPAVAPPHNSQSLTAAANEIRTADTADALPEKTENFIIGDKVWVNGTKSGFIQFLGETQFAPGQWAGVVLEEPLGKNDGSVGGIRYFQCEPNKGVFARPHRLSRSPASTANTVSNGTLQTNTDRASMLSSQVGGRIAISTSQLPTSPTPGSVKDGMTPRGVSGSLSTNDSSLKCGDRVVVNATSGVKTGILRYLGTTEFAPGEWAGVDLDEPQGKNDGSVAGKRYFECQMKHGLFAPIHKVSKAGKGSTTTRVTRLSSGTGLTLHRRAGSHESLNSSISSASSAARGGRVRLGVTSLTSPQRSSRPSAANVTATNNAIQEALKEKEEHIEQLLRERDLERAEVARAAGQVDEVEKKLADLQKKHQGYLEETEGSLVQLRKLIEKTEMDKKKLLGQLEDERRKVEDLQFRIEEESINKVDLENQSEKERGKIQELEKLLEEERQRSRSSDSSSNQESPETEMVNHYKEEIEKLNQNLTKSEDRVKSLETKMEYENAVSRELREDVLKKDETILQLEASLESRKREISNLQKRILEMGEDIEQGKQRQDKQLQVIDDLNMKLTRAEAGSNHLSDELNAMKTRLADAEQKLRVSEGRGQELSRQKAKLEGQVSDLMLSSGDNSDQLSQINEEIREKEKQVEELQSQLRSRTQEVEKLMDTVNSLHDQNKQEFEKINDKHKEVVKELKAKLQHQQKELQETQDKVSILSKALSRQEQLMTEKEAVIQDLRHKLEKSESQLTHSQAKLQELQLTLEGLRAEASDTTKNLEVKVQQLQKEIKQVMCEKEKMYNQYQEAKEARAKLEKTQEQLIKEKQEQQATVSDRDAQVVQLKAEVDRLQKEFAKHREELQQKLAVTEQESQVMQDLHNQFNMQRDALSELQNKLVHVEVERDELYQQVLILRGTQEEKDQLENRSKSLQQQLEDLKQREFKLVNDFNSERESLQKMLESAQSQMDQREKDIAKKDQELATMKGDETTLQNYKAVLQNVEHEKKQLGVKIVELQVALARSQANANVEDPEYNRITEEKEALEVQIEFLNSVIVDMQRKNDELKSRIEILESGESFDSGDLNLNGVKTVLAPRLFCDICEMFDLHDTEDCPQQAAEEEEFQHTHHHGKRLQERPYCDSCGVFGHWSAECDDNETF</sequence>
<feature type="region of interest" description="Disordered" evidence="7">
    <location>
        <begin position="457"/>
        <end position="480"/>
    </location>
</feature>
<proteinExistence type="predicted"/>
<evidence type="ECO:0000256" key="2">
    <source>
        <dbReference type="ARBA" id="ARBA00022490"/>
    </source>
</evidence>
<dbReference type="SMART" id="SM01052">
    <property type="entry name" value="CAP_GLY"/>
    <property type="match status" value="2"/>
</dbReference>
<organism evidence="9 10">
    <name type="scientific">Limulus polyphemus</name>
    <name type="common">Atlantic horseshoe crab</name>
    <dbReference type="NCBI Taxonomy" id="6850"/>
    <lineage>
        <taxon>Eukaryota</taxon>
        <taxon>Metazoa</taxon>
        <taxon>Ecdysozoa</taxon>
        <taxon>Arthropoda</taxon>
        <taxon>Chelicerata</taxon>
        <taxon>Merostomata</taxon>
        <taxon>Xiphosura</taxon>
        <taxon>Limulidae</taxon>
        <taxon>Limulus</taxon>
    </lineage>
</organism>
<feature type="region of interest" description="Disordered" evidence="7">
    <location>
        <begin position="120"/>
        <end position="140"/>
    </location>
</feature>
<evidence type="ECO:0000256" key="3">
    <source>
        <dbReference type="ARBA" id="ARBA00022701"/>
    </source>
</evidence>
<name>A0ABM1BHJ0_LIMPO</name>
<dbReference type="RefSeq" id="XP_013782113.1">
    <property type="nucleotide sequence ID" value="XM_013926659.2"/>
</dbReference>
<keyword evidence="4" id="KW-0677">Repeat</keyword>
<feature type="region of interest" description="Disordered" evidence="7">
    <location>
        <begin position="1"/>
        <end position="36"/>
    </location>
</feature>
<dbReference type="Pfam" id="PF01302">
    <property type="entry name" value="CAP_GLY"/>
    <property type="match status" value="2"/>
</dbReference>
<evidence type="ECO:0000256" key="5">
    <source>
        <dbReference type="ARBA" id="ARBA00023054"/>
    </source>
</evidence>
<dbReference type="PROSITE" id="PS50245">
    <property type="entry name" value="CAP_GLY_2"/>
    <property type="match status" value="2"/>
</dbReference>
<dbReference type="Pfam" id="PF16641">
    <property type="entry name" value="CLIP1_ZNF"/>
    <property type="match status" value="2"/>
</dbReference>
<evidence type="ECO:0000256" key="4">
    <source>
        <dbReference type="ARBA" id="ARBA00022737"/>
    </source>
</evidence>
<feature type="compositionally biased region" description="Polar residues" evidence="7">
    <location>
        <begin position="124"/>
        <end position="140"/>
    </location>
</feature>
<comment type="subcellular location">
    <subcellularLocation>
        <location evidence="1">Cytoplasm</location>
        <location evidence="1">Cytoskeleton</location>
    </subcellularLocation>
</comment>
<feature type="compositionally biased region" description="Basic and acidic residues" evidence="7">
    <location>
        <begin position="457"/>
        <end position="466"/>
    </location>
</feature>
<dbReference type="InterPro" id="IPR032108">
    <property type="entry name" value="CLIP1_ZNF"/>
</dbReference>
<dbReference type="InterPro" id="IPR036859">
    <property type="entry name" value="CAP-Gly_dom_sf"/>
</dbReference>
<feature type="region of interest" description="Disordered" evidence="7">
    <location>
        <begin position="314"/>
        <end position="333"/>
    </location>
</feature>
<evidence type="ECO:0000313" key="9">
    <source>
        <dbReference type="Proteomes" id="UP000694941"/>
    </source>
</evidence>
<gene>
    <name evidence="10" type="primary">LOC106466379</name>
</gene>
<evidence type="ECO:0000256" key="7">
    <source>
        <dbReference type="SAM" id="MobiDB-lite"/>
    </source>
</evidence>
<keyword evidence="3" id="KW-0493">Microtubule</keyword>
<dbReference type="SUPFAM" id="SSF74924">
    <property type="entry name" value="Cap-Gly domain"/>
    <property type="match status" value="2"/>
</dbReference>
<dbReference type="PANTHER" id="PTHR18916">
    <property type="entry name" value="DYNACTIN 1-RELATED MICROTUBULE-BINDING"/>
    <property type="match status" value="1"/>
</dbReference>
<dbReference type="GeneID" id="106466379"/>
<dbReference type="PANTHER" id="PTHR18916:SF82">
    <property type="entry name" value="CAP-GLY DOMAIN-CONTAINING PROTEIN"/>
    <property type="match status" value="1"/>
</dbReference>
<feature type="region of interest" description="Disordered" evidence="7">
    <location>
        <begin position="265"/>
        <end position="308"/>
    </location>
</feature>
<dbReference type="PROSITE" id="PS00845">
    <property type="entry name" value="CAP_GLY_1"/>
    <property type="match status" value="2"/>
</dbReference>
<reference evidence="10" key="1">
    <citation type="submission" date="2025-08" db="UniProtKB">
        <authorList>
            <consortium name="RefSeq"/>
        </authorList>
    </citation>
    <scope>IDENTIFICATION</scope>
    <source>
        <tissue evidence="10">Muscle</tissue>
    </source>
</reference>
<dbReference type="Gene3D" id="1.20.5.170">
    <property type="match status" value="1"/>
</dbReference>
<feature type="compositionally biased region" description="Low complexity" evidence="7">
    <location>
        <begin position="290"/>
        <end position="304"/>
    </location>
</feature>
<evidence type="ECO:0000259" key="8">
    <source>
        <dbReference type="PROSITE" id="PS50245"/>
    </source>
</evidence>